<feature type="compositionally biased region" description="Pro residues" evidence="1">
    <location>
        <begin position="600"/>
        <end position="620"/>
    </location>
</feature>
<dbReference type="RefSeq" id="WP_189245670.1">
    <property type="nucleotide sequence ID" value="NZ_BMQJ01000002.1"/>
</dbReference>
<feature type="transmembrane region" description="Helical" evidence="2">
    <location>
        <begin position="97"/>
        <end position="115"/>
    </location>
</feature>
<feature type="transmembrane region" description="Helical" evidence="2">
    <location>
        <begin position="186"/>
        <end position="204"/>
    </location>
</feature>
<feature type="region of interest" description="Disordered" evidence="1">
    <location>
        <begin position="512"/>
        <end position="648"/>
    </location>
</feature>
<feature type="transmembrane region" description="Helical" evidence="2">
    <location>
        <begin position="295"/>
        <end position="313"/>
    </location>
</feature>
<evidence type="ECO:0000256" key="1">
    <source>
        <dbReference type="SAM" id="MobiDB-lite"/>
    </source>
</evidence>
<organism evidence="3 4">
    <name type="scientific">Streptosporangium pseudovulgare</name>
    <dbReference type="NCBI Taxonomy" id="35765"/>
    <lineage>
        <taxon>Bacteria</taxon>
        <taxon>Bacillati</taxon>
        <taxon>Actinomycetota</taxon>
        <taxon>Actinomycetes</taxon>
        <taxon>Streptosporangiales</taxon>
        <taxon>Streptosporangiaceae</taxon>
        <taxon>Streptosporangium</taxon>
    </lineage>
</organism>
<dbReference type="SUPFAM" id="SSF103473">
    <property type="entry name" value="MFS general substrate transporter"/>
    <property type="match status" value="1"/>
</dbReference>
<sequence>MAVPPTQPNRAVAAEPTGLARALRAPSALDVVLGALVAVTLPLAIVALPNTISVVSALLPRDISPIGMMRAHGLALPATVLTVPLAALAVRRRRVAPMLVAGLALLAVADAAGGYADSASLVGVLRVLHGVGAGLVVPATLAAVWERSPFLRALWCAALAVSLLAAQALALWPLDEARSWRVALQPYPMLTGVALVLAAAYFVLRLRDDGAGRLDSARRLDGARGSDDARKPGGGQETGGDRGYGGGREAGGEPGGPARPSAGAPGRGRPLMAVVPSAGIAALALGSTYDWSPGLLLVAATLSVAALFGLASASVSGGADGRASAYTVLVMGVVVLPTAAQVTNVELSGLGGPGLSGLWPAFVIAGVAAVVAAVAVSRLSDAVLPTAAASGMAVVVAGLCTVEVLLPSSAGPVLVLPLVLLAVGAAVALTSALRPSGIGAALFALSLFFPGVLSGFLLGSGVQFLVLRGAGTPEALVDAFVDALHRWALVGGGLVIVVIVLGALLVRRSQTSVSDVPRPSAPDPFPAGSEVPGAPRSGTAGVTEASEEVPGDVFRDGWPSITGTRGAPARGGEPGVDPGAGAEAEMGAEPGRKEGGEPGGPRPGPKPRFEPVPEPGPKPWPRPERTGTMPVVPPPTPSPEDTDGPGRP</sequence>
<protein>
    <recommendedName>
        <fullName evidence="5">MFS transporter</fullName>
    </recommendedName>
</protein>
<evidence type="ECO:0008006" key="5">
    <source>
        <dbReference type="Google" id="ProtNLM"/>
    </source>
</evidence>
<feature type="transmembrane region" description="Helical" evidence="2">
    <location>
        <begin position="487"/>
        <end position="506"/>
    </location>
</feature>
<keyword evidence="2" id="KW-1133">Transmembrane helix</keyword>
<feature type="compositionally biased region" description="Low complexity" evidence="1">
    <location>
        <begin position="256"/>
        <end position="267"/>
    </location>
</feature>
<feature type="transmembrane region" description="Helical" evidence="2">
    <location>
        <begin position="440"/>
        <end position="467"/>
    </location>
</feature>
<feature type="transmembrane region" description="Helical" evidence="2">
    <location>
        <begin position="127"/>
        <end position="145"/>
    </location>
</feature>
<feature type="transmembrane region" description="Helical" evidence="2">
    <location>
        <begin position="271"/>
        <end position="289"/>
    </location>
</feature>
<keyword evidence="2" id="KW-0812">Transmembrane</keyword>
<name>A0ABQ2QPA9_9ACTN</name>
<dbReference type="EMBL" id="BMQJ01000002">
    <property type="protein sequence ID" value="GGP86529.1"/>
    <property type="molecule type" value="Genomic_DNA"/>
</dbReference>
<feature type="transmembrane region" description="Helical" evidence="2">
    <location>
        <begin position="152"/>
        <end position="174"/>
    </location>
</feature>
<evidence type="ECO:0000313" key="4">
    <source>
        <dbReference type="Proteomes" id="UP000611554"/>
    </source>
</evidence>
<feature type="transmembrane region" description="Helical" evidence="2">
    <location>
        <begin position="325"/>
        <end position="345"/>
    </location>
</feature>
<proteinExistence type="predicted"/>
<feature type="region of interest" description="Disordered" evidence="1">
    <location>
        <begin position="217"/>
        <end position="267"/>
    </location>
</feature>
<reference evidence="4" key="1">
    <citation type="journal article" date="2019" name="Int. J. Syst. Evol. Microbiol.">
        <title>The Global Catalogue of Microorganisms (GCM) 10K type strain sequencing project: providing services to taxonomists for standard genome sequencing and annotation.</title>
        <authorList>
            <consortium name="The Broad Institute Genomics Platform"/>
            <consortium name="The Broad Institute Genome Sequencing Center for Infectious Disease"/>
            <person name="Wu L."/>
            <person name="Ma J."/>
        </authorList>
    </citation>
    <scope>NUCLEOTIDE SEQUENCE [LARGE SCALE GENOMIC DNA]</scope>
    <source>
        <strain evidence="4">JCM 3115</strain>
    </source>
</reference>
<accession>A0ABQ2QPA9</accession>
<evidence type="ECO:0000256" key="2">
    <source>
        <dbReference type="SAM" id="Phobius"/>
    </source>
</evidence>
<dbReference type="Proteomes" id="UP000611554">
    <property type="component" value="Unassembled WGS sequence"/>
</dbReference>
<feature type="transmembrane region" description="Helical" evidence="2">
    <location>
        <begin position="412"/>
        <end position="433"/>
    </location>
</feature>
<feature type="compositionally biased region" description="Low complexity" evidence="1">
    <location>
        <begin position="579"/>
        <end position="589"/>
    </location>
</feature>
<feature type="compositionally biased region" description="Gly residues" evidence="1">
    <location>
        <begin position="232"/>
        <end position="255"/>
    </location>
</feature>
<feature type="transmembrane region" description="Helical" evidence="2">
    <location>
        <begin position="357"/>
        <end position="376"/>
    </location>
</feature>
<feature type="compositionally biased region" description="Basic and acidic residues" evidence="1">
    <location>
        <begin position="217"/>
        <end position="231"/>
    </location>
</feature>
<feature type="transmembrane region" description="Helical" evidence="2">
    <location>
        <begin position="71"/>
        <end position="90"/>
    </location>
</feature>
<feature type="transmembrane region" description="Helical" evidence="2">
    <location>
        <begin position="31"/>
        <end position="59"/>
    </location>
</feature>
<dbReference type="InterPro" id="IPR036259">
    <property type="entry name" value="MFS_trans_sf"/>
</dbReference>
<feature type="transmembrane region" description="Helical" evidence="2">
    <location>
        <begin position="383"/>
        <end position="406"/>
    </location>
</feature>
<evidence type="ECO:0000313" key="3">
    <source>
        <dbReference type="EMBL" id="GGP86529.1"/>
    </source>
</evidence>
<gene>
    <name evidence="3" type="ORF">GCM10010140_15120</name>
</gene>
<keyword evidence="2" id="KW-0472">Membrane</keyword>
<keyword evidence="4" id="KW-1185">Reference proteome</keyword>
<comment type="caution">
    <text evidence="3">The sequence shown here is derived from an EMBL/GenBank/DDBJ whole genome shotgun (WGS) entry which is preliminary data.</text>
</comment>